<evidence type="ECO:0000259" key="1">
    <source>
        <dbReference type="Pfam" id="PF08393"/>
    </source>
</evidence>
<comment type="caution">
    <text evidence="2">The sequence shown here is derived from an EMBL/GenBank/DDBJ whole genome shotgun (WGS) entry which is preliminary data.</text>
</comment>
<dbReference type="EMBL" id="JARBHB010000016">
    <property type="protein sequence ID" value="KAJ8866804.1"/>
    <property type="molecule type" value="Genomic_DNA"/>
</dbReference>
<proteinExistence type="predicted"/>
<gene>
    <name evidence="2" type="ORF">PR048_032665</name>
</gene>
<organism evidence="2 3">
    <name type="scientific">Dryococelus australis</name>
    <dbReference type="NCBI Taxonomy" id="614101"/>
    <lineage>
        <taxon>Eukaryota</taxon>
        <taxon>Metazoa</taxon>
        <taxon>Ecdysozoa</taxon>
        <taxon>Arthropoda</taxon>
        <taxon>Hexapoda</taxon>
        <taxon>Insecta</taxon>
        <taxon>Pterygota</taxon>
        <taxon>Neoptera</taxon>
        <taxon>Polyneoptera</taxon>
        <taxon>Phasmatodea</taxon>
        <taxon>Verophasmatodea</taxon>
        <taxon>Anareolatae</taxon>
        <taxon>Phasmatidae</taxon>
        <taxon>Eurycanthinae</taxon>
        <taxon>Dryococelus</taxon>
    </lineage>
</organism>
<reference evidence="2 3" key="1">
    <citation type="submission" date="2023-02" db="EMBL/GenBank/DDBJ databases">
        <title>LHISI_Scaffold_Assembly.</title>
        <authorList>
            <person name="Stuart O.P."/>
            <person name="Cleave R."/>
            <person name="Magrath M.J.L."/>
            <person name="Mikheyev A.S."/>
        </authorList>
    </citation>
    <scope>NUCLEOTIDE SEQUENCE [LARGE SCALE GENOMIC DNA]</scope>
    <source>
        <strain evidence="2">Daus_M_001</strain>
        <tissue evidence="2">Leg muscle</tissue>
    </source>
</reference>
<dbReference type="InterPro" id="IPR013602">
    <property type="entry name" value="Dynein_heavy_linker"/>
</dbReference>
<protein>
    <recommendedName>
        <fullName evidence="1">Dynein heavy chain linker domain-containing protein</fullName>
    </recommendedName>
</protein>
<evidence type="ECO:0000313" key="3">
    <source>
        <dbReference type="Proteomes" id="UP001159363"/>
    </source>
</evidence>
<sequence length="68" mass="7841">MHDYISYKQRQGESCLDNIRLVQILCNPALIQRHWDEMSEIIGVDLTPNAGTTLRKMIKLGLDDVIEQ</sequence>
<accession>A0ABQ9G6Y3</accession>
<keyword evidence="3" id="KW-1185">Reference proteome</keyword>
<evidence type="ECO:0000313" key="2">
    <source>
        <dbReference type="EMBL" id="KAJ8866804.1"/>
    </source>
</evidence>
<dbReference type="Proteomes" id="UP001159363">
    <property type="component" value="Chromosome 15"/>
</dbReference>
<name>A0ABQ9G6Y3_9NEOP</name>
<feature type="domain" description="Dynein heavy chain linker" evidence="1">
    <location>
        <begin position="8"/>
        <end position="67"/>
    </location>
</feature>
<dbReference type="Pfam" id="PF08393">
    <property type="entry name" value="DHC_N2"/>
    <property type="match status" value="1"/>
</dbReference>